<dbReference type="AlphaFoldDB" id="A0A3S4V594"/>
<dbReference type="Proteomes" id="UP000269542">
    <property type="component" value="Chromosome"/>
</dbReference>
<name>A0A3S4V594_9ACTO</name>
<sequence>MSKFRTLLRIATTAGPAIYSVVRRYGPQIKQVIDDNPHLYATIKSRIVAIAGAGKTRRGPAKLQERIEVLREQTTYLYASANSAEVAEQTVAWRHELDALHSALPVIGAMKAKQRRGHLKQIEATVDDLSAKILALTLEDDIEDAQLVDDDQPPSR</sequence>
<accession>A0A3S4V594</accession>
<reference evidence="1 2" key="1">
    <citation type="submission" date="2018-12" db="EMBL/GenBank/DDBJ databases">
        <authorList>
            <consortium name="Pathogen Informatics"/>
        </authorList>
    </citation>
    <scope>NUCLEOTIDE SEQUENCE [LARGE SCALE GENOMIC DNA]</scope>
    <source>
        <strain evidence="1 2">NCTC13354</strain>
    </source>
</reference>
<organism evidence="1 2">
    <name type="scientific">Trueperella bialowiezensis</name>
    <dbReference type="NCBI Taxonomy" id="312285"/>
    <lineage>
        <taxon>Bacteria</taxon>
        <taxon>Bacillati</taxon>
        <taxon>Actinomycetota</taxon>
        <taxon>Actinomycetes</taxon>
        <taxon>Actinomycetales</taxon>
        <taxon>Actinomycetaceae</taxon>
        <taxon>Trueperella</taxon>
    </lineage>
</organism>
<dbReference type="KEGG" id="tbw:NCTC13354_00038"/>
<proteinExistence type="predicted"/>
<dbReference type="RefSeq" id="WP_126415577.1">
    <property type="nucleotide sequence ID" value="NZ_LR134476.1"/>
</dbReference>
<gene>
    <name evidence="1" type="ORF">NCTC13354_00038</name>
</gene>
<dbReference type="EMBL" id="LR134476">
    <property type="protein sequence ID" value="VEI12364.1"/>
    <property type="molecule type" value="Genomic_DNA"/>
</dbReference>
<evidence type="ECO:0000313" key="2">
    <source>
        <dbReference type="Proteomes" id="UP000269542"/>
    </source>
</evidence>
<evidence type="ECO:0000313" key="1">
    <source>
        <dbReference type="EMBL" id="VEI12364.1"/>
    </source>
</evidence>
<dbReference type="OrthoDB" id="3267542at2"/>
<protein>
    <submittedName>
        <fullName evidence="1">Uncharacterized protein</fullName>
    </submittedName>
</protein>
<keyword evidence="2" id="KW-1185">Reference proteome</keyword>